<evidence type="ECO:0000313" key="2">
    <source>
        <dbReference type="Proteomes" id="UP000054560"/>
    </source>
</evidence>
<dbReference type="InterPro" id="IPR051492">
    <property type="entry name" value="Dynamin-Rho_GEF"/>
</dbReference>
<dbReference type="OrthoDB" id="660555at2759"/>
<organism evidence="1 2">
    <name type="scientific">Sphaeroforma arctica JP610</name>
    <dbReference type="NCBI Taxonomy" id="667725"/>
    <lineage>
        <taxon>Eukaryota</taxon>
        <taxon>Ichthyosporea</taxon>
        <taxon>Ichthyophonida</taxon>
        <taxon>Sphaeroforma</taxon>
    </lineage>
</organism>
<evidence type="ECO:0000313" key="1">
    <source>
        <dbReference type="EMBL" id="KNC71326.1"/>
    </source>
</evidence>
<proteinExistence type="predicted"/>
<evidence type="ECO:0008006" key="3">
    <source>
        <dbReference type="Google" id="ProtNLM"/>
    </source>
</evidence>
<accession>A0A0L0F3Y4</accession>
<protein>
    <recommendedName>
        <fullName evidence="3">DH domain-containing protein</fullName>
    </recommendedName>
</protein>
<feature type="non-terminal residue" evidence="1">
    <location>
        <position position="1"/>
    </location>
</feature>
<dbReference type="PANTHER" id="PTHR22834">
    <property type="entry name" value="NUCLEAR FUSION PROTEIN FUS2"/>
    <property type="match status" value="1"/>
</dbReference>
<dbReference type="GO" id="GO:0005085">
    <property type="term" value="F:guanyl-nucleotide exchange factor activity"/>
    <property type="evidence" value="ECO:0007669"/>
    <property type="project" value="TreeGrafter"/>
</dbReference>
<name>A0A0L0F3Y4_9EUKA</name>
<sequence>QILKYTPKSHPDFVNLTNALATIKRVADTINERKRAKQLVEQLATKVTGCPEVSHGTTQVVSVLDIL</sequence>
<reference evidence="1 2" key="1">
    <citation type="submission" date="2011-02" db="EMBL/GenBank/DDBJ databases">
        <title>The Genome Sequence of Sphaeroforma arctica JP610.</title>
        <authorList>
            <consortium name="The Broad Institute Genome Sequencing Platform"/>
            <person name="Russ C."/>
            <person name="Cuomo C."/>
            <person name="Young S.K."/>
            <person name="Zeng Q."/>
            <person name="Gargeya S."/>
            <person name="Alvarado L."/>
            <person name="Berlin A."/>
            <person name="Chapman S.B."/>
            <person name="Chen Z."/>
            <person name="Freedman E."/>
            <person name="Gellesch M."/>
            <person name="Goldberg J."/>
            <person name="Griggs A."/>
            <person name="Gujja S."/>
            <person name="Heilman E."/>
            <person name="Heiman D."/>
            <person name="Howarth C."/>
            <person name="Mehta T."/>
            <person name="Neiman D."/>
            <person name="Pearson M."/>
            <person name="Roberts A."/>
            <person name="Saif S."/>
            <person name="Shea T."/>
            <person name="Shenoy N."/>
            <person name="Sisk P."/>
            <person name="Stolte C."/>
            <person name="Sykes S."/>
            <person name="White J."/>
            <person name="Yandava C."/>
            <person name="Burger G."/>
            <person name="Gray M.W."/>
            <person name="Holland P.W.H."/>
            <person name="King N."/>
            <person name="Lang F.B.F."/>
            <person name="Roger A.J."/>
            <person name="Ruiz-Trillo I."/>
            <person name="Haas B."/>
            <person name="Nusbaum C."/>
            <person name="Birren B."/>
        </authorList>
    </citation>
    <scope>NUCLEOTIDE SEQUENCE [LARGE SCALE GENOMIC DNA]</scope>
    <source>
        <strain evidence="1 2">JP610</strain>
    </source>
</reference>
<dbReference type="RefSeq" id="XP_014145228.1">
    <property type="nucleotide sequence ID" value="XM_014289753.1"/>
</dbReference>
<keyword evidence="2" id="KW-1185">Reference proteome</keyword>
<dbReference type="Proteomes" id="UP000054560">
    <property type="component" value="Unassembled WGS sequence"/>
</dbReference>
<dbReference type="GeneID" id="25916642"/>
<dbReference type="GO" id="GO:0005737">
    <property type="term" value="C:cytoplasm"/>
    <property type="evidence" value="ECO:0007669"/>
    <property type="project" value="TreeGrafter"/>
</dbReference>
<dbReference type="EMBL" id="KQ249033">
    <property type="protein sequence ID" value="KNC71326.1"/>
    <property type="molecule type" value="Genomic_DNA"/>
</dbReference>
<dbReference type="Gene3D" id="1.20.900.10">
    <property type="entry name" value="Dbl homology (DH) domain"/>
    <property type="match status" value="1"/>
</dbReference>
<gene>
    <name evidence="1" type="ORF">SARC_16138</name>
</gene>
<dbReference type="SUPFAM" id="SSF48065">
    <property type="entry name" value="DBL homology domain (DH-domain)"/>
    <property type="match status" value="1"/>
</dbReference>
<dbReference type="AlphaFoldDB" id="A0A0L0F3Y4"/>
<dbReference type="PANTHER" id="PTHR22834:SF20">
    <property type="entry name" value="SH3 DOMAIN-CONTAINING PROTEIN"/>
    <property type="match status" value="1"/>
</dbReference>
<dbReference type="InterPro" id="IPR035899">
    <property type="entry name" value="DBL_dom_sf"/>
</dbReference>